<dbReference type="EMBL" id="ON746413">
    <property type="protein sequence ID" value="UYL95359.1"/>
    <property type="molecule type" value="Viral_cRNA"/>
</dbReference>
<accession>A0A9E8A9D1</accession>
<reference evidence="1" key="1">
    <citation type="submission" date="2022-05" db="EMBL/GenBank/DDBJ databases">
        <authorList>
            <person name="Cao W."/>
            <person name="Jia N."/>
            <person name="Lam T.T.-Y."/>
            <person name="Ni X."/>
            <person name="Liu J."/>
        </authorList>
    </citation>
    <scope>NUCLEOTIDE SEQUENCE</scope>
    <source>
        <strain evidence="1">TIGMIC 2</strain>
    </source>
</reference>
<organism evidence="1">
    <name type="scientific">Sanya Mymon tick virus 1</name>
    <dbReference type="NCBI Taxonomy" id="2972216"/>
    <lineage>
        <taxon>Viruses</taxon>
        <taxon>Riboviria</taxon>
        <taxon>Orthornavirae</taxon>
        <taxon>Negarnaviricota</taxon>
        <taxon>Haploviricotina</taxon>
        <taxon>Monjiviricetes</taxon>
        <taxon>Mononegavirales</taxon>
        <taxon>Mymonaviridae</taxon>
        <taxon>Sclerotimonavirus</taxon>
        <taxon>Sclerotimonavirus betarhipicephali</taxon>
    </lineage>
</organism>
<proteinExistence type="predicted"/>
<sequence>MATAPARSTDMDVFWNDETSSLTDVSLHASAPAIRPVEEKWDYLIGAHETLAFLAIALTKTTGKTHALRALASATGIILKQRKDMLGSGGKPMLSELDNPEKPIPLDQPDTIVNAHWDSDVKVTIGEVRAFLGDPDELGAYFGVMFLAGVKTLTDKNHDAFLKNRTPAVKALVNDDLLFFVDNSPFFTPEILGAMNAAFNALLPNRSFLVREVVRLIAGSFAGQALAFQNMFFLLEDSGMGSLRIIKDATLKYSWIRTEFPELASELRVANIGQKNIRRLPAGERPFCKAIYGNRFVPMKQLDVDNLLGVSKYCMMALNPKYANFAGGTVSDAQEEKLNRLLKISTRVEESEEEEE</sequence>
<evidence type="ECO:0000313" key="1">
    <source>
        <dbReference type="EMBL" id="UYL95359.1"/>
    </source>
</evidence>
<protein>
    <submittedName>
        <fullName evidence="1">Nucleoprotein</fullName>
    </submittedName>
</protein>
<keyword evidence="1" id="KW-0946">Virion</keyword>
<dbReference type="GO" id="GO:0019013">
    <property type="term" value="C:viral nucleocapsid"/>
    <property type="evidence" value="ECO:0007669"/>
    <property type="project" value="UniProtKB-KW"/>
</dbReference>
<name>A0A9E8A9D1_9MONO</name>
<keyword evidence="1" id="KW-0543">Viral nucleoprotein</keyword>